<dbReference type="SUPFAM" id="SSF89817">
    <property type="entry name" value="Mago nashi protein"/>
    <property type="match status" value="1"/>
</dbReference>
<protein>
    <submittedName>
        <fullName evidence="5">Uncharacterized protein</fullName>
    </submittedName>
</protein>
<evidence type="ECO:0000256" key="3">
    <source>
        <dbReference type="ARBA" id="ARBA00023242"/>
    </source>
</evidence>
<organism evidence="5">
    <name type="scientific">Entomoneis paludosa</name>
    <dbReference type="NCBI Taxonomy" id="265537"/>
    <lineage>
        <taxon>Eukaryota</taxon>
        <taxon>Sar</taxon>
        <taxon>Stramenopiles</taxon>
        <taxon>Ochrophyta</taxon>
        <taxon>Bacillariophyta</taxon>
        <taxon>Bacillariophyceae</taxon>
        <taxon>Bacillariophycidae</taxon>
        <taxon>Entomoneidaceae</taxon>
        <taxon>Entomoneis</taxon>
    </lineage>
</organism>
<feature type="region of interest" description="Disordered" evidence="4">
    <location>
        <begin position="1"/>
        <end position="29"/>
    </location>
</feature>
<comment type="similarity">
    <text evidence="2">Belongs to the mago nashi family.</text>
</comment>
<dbReference type="GO" id="GO:0035145">
    <property type="term" value="C:exon-exon junction complex"/>
    <property type="evidence" value="ECO:0007669"/>
    <property type="project" value="InterPro"/>
</dbReference>
<dbReference type="Pfam" id="PF02792">
    <property type="entry name" value="Mago_nashi"/>
    <property type="match status" value="1"/>
</dbReference>
<dbReference type="InterPro" id="IPR036605">
    <property type="entry name" value="Mago_nashi_sf"/>
</dbReference>
<keyword evidence="3" id="KW-0539">Nucleus</keyword>
<comment type="subcellular location">
    <subcellularLocation>
        <location evidence="1">Nucleus</location>
    </subcellularLocation>
</comment>
<reference evidence="5" key="1">
    <citation type="submission" date="2021-01" db="EMBL/GenBank/DDBJ databases">
        <authorList>
            <person name="Corre E."/>
            <person name="Pelletier E."/>
            <person name="Niang G."/>
            <person name="Scheremetjew M."/>
            <person name="Finn R."/>
            <person name="Kale V."/>
            <person name="Holt S."/>
            <person name="Cochrane G."/>
            <person name="Meng A."/>
            <person name="Brown T."/>
            <person name="Cohen L."/>
        </authorList>
    </citation>
    <scope>NUCLEOTIDE SEQUENCE</scope>
    <source>
        <strain evidence="5">CCMP125</strain>
    </source>
</reference>
<proteinExistence type="inferred from homology"/>
<dbReference type="GO" id="GO:0008380">
    <property type="term" value="P:RNA splicing"/>
    <property type="evidence" value="ECO:0007669"/>
    <property type="project" value="InterPro"/>
</dbReference>
<evidence type="ECO:0000313" key="5">
    <source>
        <dbReference type="EMBL" id="CAD9974880.1"/>
    </source>
</evidence>
<dbReference type="InterPro" id="IPR004023">
    <property type="entry name" value="Mago_nashi"/>
</dbReference>
<dbReference type="PANTHER" id="PTHR12638:SF0">
    <property type="entry name" value="MAGO HOMOLOG, EXON JUNCTION COMPLEX SUBUNIT-RELATED"/>
    <property type="match status" value="1"/>
</dbReference>
<evidence type="ECO:0000256" key="4">
    <source>
        <dbReference type="SAM" id="MobiDB-lite"/>
    </source>
</evidence>
<dbReference type="EMBL" id="HBHT01023899">
    <property type="protein sequence ID" value="CAD9974880.1"/>
    <property type="molecule type" value="Transcribed_RNA"/>
</dbReference>
<gene>
    <name evidence="5" type="ORF">APAL1065_LOCUS16046</name>
</gene>
<sequence length="177" mass="20192">MSSDSVSTSSLSVQASSPLQQHHDLGSPPAVEDQDDFYVRYQVAHQREWLEFELLPNGKLRYANNSNYSREGMIRRETFLGPGVVEEFKRIIRASGIVHVNDSSWRIPRNKHSDRQEIECKLGSMHIAFTSIEIKSLSDINDSADPTGLTTFYYLTQDLKTLFHTLISSHFKSRPFG</sequence>
<evidence type="ECO:0000256" key="1">
    <source>
        <dbReference type="ARBA" id="ARBA00004123"/>
    </source>
</evidence>
<dbReference type="AlphaFoldDB" id="A0A7S2YFY1"/>
<accession>A0A7S2YFY1</accession>
<name>A0A7S2YFY1_9STRA</name>
<evidence type="ECO:0000256" key="2">
    <source>
        <dbReference type="ARBA" id="ARBA00009270"/>
    </source>
</evidence>
<feature type="compositionally biased region" description="Low complexity" evidence="4">
    <location>
        <begin position="1"/>
        <end position="17"/>
    </location>
</feature>
<dbReference type="Gene3D" id="3.30.1560.10">
    <property type="entry name" value="Mago nashi"/>
    <property type="match status" value="1"/>
</dbReference>
<dbReference type="PANTHER" id="PTHR12638">
    <property type="entry name" value="PROTEIN MAGO NASHI HOMOLOG"/>
    <property type="match status" value="1"/>
</dbReference>